<comment type="similarity">
    <text evidence="1 2">Belongs to the Dps family.</text>
</comment>
<dbReference type="PROSITE" id="PS00818">
    <property type="entry name" value="DPS_1"/>
    <property type="match status" value="1"/>
</dbReference>
<comment type="caution">
    <text evidence="4">The sequence shown here is derived from an EMBL/GenBank/DDBJ whole genome shotgun (WGS) entry which is preliminary data.</text>
</comment>
<dbReference type="PANTHER" id="PTHR42932:SF1">
    <property type="entry name" value="GENERAL STRESS PROTEIN 20U"/>
    <property type="match status" value="1"/>
</dbReference>
<feature type="domain" description="Ferritin/DPS" evidence="3">
    <location>
        <begin position="9"/>
        <end position="145"/>
    </location>
</feature>
<dbReference type="PIRSF" id="PIRSF005900">
    <property type="entry name" value="Dps"/>
    <property type="match status" value="1"/>
</dbReference>
<dbReference type="Proteomes" id="UP000030416">
    <property type="component" value="Unassembled WGS sequence"/>
</dbReference>
<gene>
    <name evidence="4" type="ORF">CD29_19335</name>
</gene>
<dbReference type="OrthoDB" id="9797023at2"/>
<dbReference type="GO" id="GO:0016722">
    <property type="term" value="F:oxidoreductase activity, acting on metal ions"/>
    <property type="evidence" value="ECO:0007669"/>
    <property type="project" value="InterPro"/>
</dbReference>
<dbReference type="RefSeq" id="WP_036190284.1">
    <property type="nucleotide sequence ID" value="NZ_AVDA01000042.1"/>
</dbReference>
<dbReference type="eggNOG" id="COG0783">
    <property type="taxonomic scope" value="Bacteria"/>
</dbReference>
<evidence type="ECO:0000313" key="4">
    <source>
        <dbReference type="EMBL" id="KGR73618.1"/>
    </source>
</evidence>
<evidence type="ECO:0000313" key="5">
    <source>
        <dbReference type="Proteomes" id="UP000030416"/>
    </source>
</evidence>
<proteinExistence type="inferred from homology"/>
<protein>
    <submittedName>
        <fullName evidence="4">General stress protein</fullName>
    </submittedName>
</protein>
<dbReference type="InterPro" id="IPR002177">
    <property type="entry name" value="DPS_DNA-bd"/>
</dbReference>
<dbReference type="InterPro" id="IPR023188">
    <property type="entry name" value="DPS_DNA-bd_CS"/>
</dbReference>
<dbReference type="CDD" id="cd01043">
    <property type="entry name" value="DPS"/>
    <property type="match status" value="1"/>
</dbReference>
<dbReference type="PRINTS" id="PR01346">
    <property type="entry name" value="HELNAPAPROT"/>
</dbReference>
<reference evidence="4 5" key="1">
    <citation type="submission" date="2014-02" db="EMBL/GenBank/DDBJ databases">
        <title>Draft genome sequence of Lysinibacillus manganicus DSM 26584T.</title>
        <authorList>
            <person name="Zhang F."/>
            <person name="Wang G."/>
            <person name="Zhang L."/>
        </authorList>
    </citation>
    <scope>NUCLEOTIDE SEQUENCE [LARGE SCALE GENOMIC DNA]</scope>
    <source>
        <strain evidence="4 5">DSM 26584</strain>
    </source>
</reference>
<keyword evidence="5" id="KW-1185">Reference proteome</keyword>
<accession>A0A0A3HTK3</accession>
<dbReference type="SUPFAM" id="SSF47240">
    <property type="entry name" value="Ferritin-like"/>
    <property type="match status" value="1"/>
</dbReference>
<sequence length="146" mass="16934">MSTNRLNTQLNELVATWSVLYTKLHNYHWYVTGPSFFTLHEKFEELYNEVTLHLDEIAERILTKGGRPVATLKEHLELSHVQEATSTETTKEMVQTIIDDFKAIMKLLNEAMSQAAEDGDDRTEDMLNAIYQSLEKHNWMLKSFLG</sequence>
<dbReference type="STRING" id="1384049.CD29_19335"/>
<dbReference type="Gene3D" id="1.20.1260.10">
    <property type="match status" value="1"/>
</dbReference>
<evidence type="ECO:0000256" key="1">
    <source>
        <dbReference type="ARBA" id="ARBA00009497"/>
    </source>
</evidence>
<name>A0A0A3HTK3_9BACL</name>
<dbReference type="Pfam" id="PF00210">
    <property type="entry name" value="Ferritin"/>
    <property type="match status" value="1"/>
</dbReference>
<evidence type="ECO:0000259" key="3">
    <source>
        <dbReference type="Pfam" id="PF00210"/>
    </source>
</evidence>
<evidence type="ECO:0000256" key="2">
    <source>
        <dbReference type="RuleBase" id="RU003875"/>
    </source>
</evidence>
<dbReference type="GO" id="GO:0008199">
    <property type="term" value="F:ferric iron binding"/>
    <property type="evidence" value="ECO:0007669"/>
    <property type="project" value="InterPro"/>
</dbReference>
<dbReference type="AlphaFoldDB" id="A0A0A3HTK3"/>
<dbReference type="InterPro" id="IPR012347">
    <property type="entry name" value="Ferritin-like"/>
</dbReference>
<dbReference type="EMBL" id="JPVN01000042">
    <property type="protein sequence ID" value="KGR73618.1"/>
    <property type="molecule type" value="Genomic_DNA"/>
</dbReference>
<dbReference type="PANTHER" id="PTHR42932">
    <property type="entry name" value="GENERAL STRESS PROTEIN 20U"/>
    <property type="match status" value="1"/>
</dbReference>
<dbReference type="InterPro" id="IPR009078">
    <property type="entry name" value="Ferritin-like_SF"/>
</dbReference>
<dbReference type="InterPro" id="IPR008331">
    <property type="entry name" value="Ferritin_DPS_dom"/>
</dbReference>
<organism evidence="4 5">
    <name type="scientific">Ureibacillus manganicus DSM 26584</name>
    <dbReference type="NCBI Taxonomy" id="1384049"/>
    <lineage>
        <taxon>Bacteria</taxon>
        <taxon>Bacillati</taxon>
        <taxon>Bacillota</taxon>
        <taxon>Bacilli</taxon>
        <taxon>Bacillales</taxon>
        <taxon>Caryophanaceae</taxon>
        <taxon>Ureibacillus</taxon>
    </lineage>
</organism>